<evidence type="ECO:0000313" key="2">
    <source>
        <dbReference type="EMBL" id="RIJ43839.1"/>
    </source>
</evidence>
<keyword evidence="3" id="KW-1185">Reference proteome</keyword>
<sequence length="69" mass="7771">EVGRIRYSWRLILSPFEVMDYVAAHECAHLIEANHSPAFWAVVRGLIGDERPQRAWLKANGAALHAFGV</sequence>
<evidence type="ECO:0000313" key="3">
    <source>
        <dbReference type="Proteomes" id="UP000265926"/>
    </source>
</evidence>
<organism evidence="2 3">
    <name type="scientific">Maribellus luteus</name>
    <dbReference type="NCBI Taxonomy" id="2305463"/>
    <lineage>
        <taxon>Bacteria</taxon>
        <taxon>Pseudomonadati</taxon>
        <taxon>Bacteroidota</taxon>
        <taxon>Bacteroidia</taxon>
        <taxon>Marinilabiliales</taxon>
        <taxon>Prolixibacteraceae</taxon>
        <taxon>Maribellus</taxon>
    </lineage>
</organism>
<comment type="caution">
    <text evidence="2">The sequence shown here is derived from an EMBL/GenBank/DDBJ whole genome shotgun (WGS) entry which is preliminary data.</text>
</comment>
<dbReference type="Proteomes" id="UP000265926">
    <property type="component" value="Unassembled WGS sequence"/>
</dbReference>
<dbReference type="AlphaFoldDB" id="A0A399SLT6"/>
<protein>
    <submittedName>
        <fullName evidence="2">M48 family peptidase</fullName>
    </submittedName>
</protein>
<feature type="domain" description="YgjP-like metallopeptidase" evidence="1">
    <location>
        <begin position="3"/>
        <end position="59"/>
    </location>
</feature>
<dbReference type="InterPro" id="IPR002725">
    <property type="entry name" value="YgjP-like_metallopeptidase"/>
</dbReference>
<accession>A0A399SLT6</accession>
<dbReference type="EMBL" id="QWGR01000223">
    <property type="protein sequence ID" value="RIJ43839.1"/>
    <property type="molecule type" value="Genomic_DNA"/>
</dbReference>
<dbReference type="PANTHER" id="PTHR30399">
    <property type="entry name" value="UNCHARACTERIZED PROTEIN YGJP"/>
    <property type="match status" value="1"/>
</dbReference>
<name>A0A399SLT6_9BACT</name>
<dbReference type="RefSeq" id="WP_147384411.1">
    <property type="nucleotide sequence ID" value="NZ_QWGR01000223.1"/>
</dbReference>
<gene>
    <name evidence="2" type="ORF">D1614_24755</name>
</gene>
<dbReference type="OrthoDB" id="9811177at2"/>
<feature type="non-terminal residue" evidence="2">
    <location>
        <position position="1"/>
    </location>
</feature>
<dbReference type="Pfam" id="PF01863">
    <property type="entry name" value="YgjP-like"/>
    <property type="match status" value="1"/>
</dbReference>
<evidence type="ECO:0000259" key="1">
    <source>
        <dbReference type="Pfam" id="PF01863"/>
    </source>
</evidence>
<dbReference type="CDD" id="cd07344">
    <property type="entry name" value="M48_yhfN_like"/>
    <property type="match status" value="1"/>
</dbReference>
<reference evidence="2 3" key="1">
    <citation type="submission" date="2018-08" db="EMBL/GenBank/DDBJ databases">
        <title>Pallidiluteibacterium maritimus gen. nov., sp. nov., isolated from coastal sediment.</title>
        <authorList>
            <person name="Zhou L.Y."/>
        </authorList>
    </citation>
    <scope>NUCLEOTIDE SEQUENCE [LARGE SCALE GENOMIC DNA]</scope>
    <source>
        <strain evidence="2 3">XSD2</strain>
    </source>
</reference>
<dbReference type="InterPro" id="IPR053136">
    <property type="entry name" value="UTP_pyrophosphatase-like"/>
</dbReference>
<proteinExistence type="predicted"/>
<dbReference type="Gene3D" id="3.30.2010.10">
    <property type="entry name" value="Metalloproteases ('zincins'), catalytic domain"/>
    <property type="match status" value="1"/>
</dbReference>
<dbReference type="PANTHER" id="PTHR30399:SF1">
    <property type="entry name" value="UTP PYROPHOSPHATASE"/>
    <property type="match status" value="1"/>
</dbReference>